<keyword evidence="11" id="KW-1185">Reference proteome</keyword>
<keyword evidence="7 9" id="KW-0472">Membrane</keyword>
<dbReference type="PANTHER" id="PTHR30574:SF1">
    <property type="entry name" value="SULPHUR TRANSPORT DOMAIN-CONTAINING PROTEIN"/>
    <property type="match status" value="1"/>
</dbReference>
<evidence type="ECO:0000313" key="11">
    <source>
        <dbReference type="Proteomes" id="UP000184080"/>
    </source>
</evidence>
<feature type="transmembrane region" description="Helical" evidence="9">
    <location>
        <begin position="7"/>
        <end position="24"/>
    </location>
</feature>
<evidence type="ECO:0000256" key="8">
    <source>
        <dbReference type="ARBA" id="ARBA00035655"/>
    </source>
</evidence>
<proteinExistence type="inferred from homology"/>
<dbReference type="OrthoDB" id="9794165at2"/>
<feature type="transmembrane region" description="Helical" evidence="9">
    <location>
        <begin position="361"/>
        <end position="378"/>
    </location>
</feature>
<keyword evidence="2" id="KW-0813">Transport</keyword>
<feature type="transmembrane region" description="Helical" evidence="9">
    <location>
        <begin position="257"/>
        <end position="276"/>
    </location>
</feature>
<dbReference type="GO" id="GO:0005886">
    <property type="term" value="C:plasma membrane"/>
    <property type="evidence" value="ECO:0007669"/>
    <property type="project" value="UniProtKB-SubCell"/>
</dbReference>
<feature type="transmembrane region" description="Helical" evidence="9">
    <location>
        <begin position="132"/>
        <end position="152"/>
    </location>
</feature>
<feature type="transmembrane region" description="Helical" evidence="9">
    <location>
        <begin position="288"/>
        <end position="308"/>
    </location>
</feature>
<evidence type="ECO:0000256" key="7">
    <source>
        <dbReference type="ARBA" id="ARBA00023136"/>
    </source>
</evidence>
<dbReference type="PANTHER" id="PTHR30574">
    <property type="entry name" value="INNER MEMBRANE PROTEIN YEDE"/>
    <property type="match status" value="1"/>
</dbReference>
<dbReference type="RefSeq" id="WP_073005016.1">
    <property type="nucleotide sequence ID" value="NZ_FQZO01000001.1"/>
</dbReference>
<dbReference type="EMBL" id="FQZO01000001">
    <property type="protein sequence ID" value="SHI72379.1"/>
    <property type="molecule type" value="Genomic_DNA"/>
</dbReference>
<evidence type="ECO:0000256" key="3">
    <source>
        <dbReference type="ARBA" id="ARBA00022475"/>
    </source>
</evidence>
<evidence type="ECO:0000256" key="1">
    <source>
        <dbReference type="ARBA" id="ARBA00004429"/>
    </source>
</evidence>
<evidence type="ECO:0000256" key="9">
    <source>
        <dbReference type="SAM" id="Phobius"/>
    </source>
</evidence>
<keyword evidence="6 9" id="KW-1133">Transmembrane helix</keyword>
<organism evidence="10 11">
    <name type="scientific">Clostridium amylolyticum</name>
    <dbReference type="NCBI Taxonomy" id="1121298"/>
    <lineage>
        <taxon>Bacteria</taxon>
        <taxon>Bacillati</taxon>
        <taxon>Bacillota</taxon>
        <taxon>Clostridia</taxon>
        <taxon>Eubacteriales</taxon>
        <taxon>Clostridiaceae</taxon>
        <taxon>Clostridium</taxon>
    </lineage>
</organism>
<reference evidence="10 11" key="1">
    <citation type="submission" date="2016-11" db="EMBL/GenBank/DDBJ databases">
        <authorList>
            <person name="Jaros S."/>
            <person name="Januszkiewicz K."/>
            <person name="Wedrychowicz H."/>
        </authorList>
    </citation>
    <scope>NUCLEOTIDE SEQUENCE [LARGE SCALE GENOMIC DNA]</scope>
    <source>
        <strain evidence="10 11">DSM 21864</strain>
    </source>
</reference>
<feature type="transmembrane region" description="Helical" evidence="9">
    <location>
        <begin position="30"/>
        <end position="48"/>
    </location>
</feature>
<sequence>MKKTEQILGFIGIVLVLFLGKTLLQTDVLFFRLLVGCGFGYTLSRAYTGFAGSVNRAFKTGSTKLMRTLMFLFFISALVTTGFLFKADPTKYGLWVNPINLGLIVGGLLFGFGMSFSSCCASGVLTDLITALPRAGITLIFFSLGVFLGFPIQNTAGWVKNSWFTTAVGTKTSGGVFLPDLFKWDGVEGYLGALVLTAVFCGIVVYLAYTYEKKRKENKTYTGHGMEKVQDERDNFDSKDYKFCSETNYDRIFAKPWTLAQGAVIIAILYAILMGVTKEGWGASTPYGLWFGKFLMLFGMTPDSLAAFTKMPAKAFATPFFSHAVSVQNFGILVGTTIYLLTAGKFKQTVMSEMHITVREVLLFALGGITMGFGTRFANGCNVGALYTPIANLSLSGWIFLVVMVIGGSVGNTFAKKWFK</sequence>
<dbReference type="Pfam" id="PF04143">
    <property type="entry name" value="Sulf_transp"/>
    <property type="match status" value="1"/>
</dbReference>
<feature type="transmembrane region" description="Helical" evidence="9">
    <location>
        <begin position="99"/>
        <end position="125"/>
    </location>
</feature>
<dbReference type="Proteomes" id="UP000184080">
    <property type="component" value="Unassembled WGS sequence"/>
</dbReference>
<dbReference type="InterPro" id="IPR007272">
    <property type="entry name" value="Sulf_transp_TsuA/YedE"/>
</dbReference>
<keyword evidence="5 9" id="KW-0812">Transmembrane</keyword>
<evidence type="ECO:0000256" key="2">
    <source>
        <dbReference type="ARBA" id="ARBA00022448"/>
    </source>
</evidence>
<keyword evidence="3" id="KW-1003">Cell membrane</keyword>
<feature type="transmembrane region" description="Helical" evidence="9">
    <location>
        <begin position="189"/>
        <end position="209"/>
    </location>
</feature>
<evidence type="ECO:0000256" key="5">
    <source>
        <dbReference type="ARBA" id="ARBA00022692"/>
    </source>
</evidence>
<dbReference type="STRING" id="1121298.SAMN05444401_1465"/>
<feature type="transmembrane region" description="Helical" evidence="9">
    <location>
        <begin position="390"/>
        <end position="410"/>
    </location>
</feature>
<evidence type="ECO:0000256" key="4">
    <source>
        <dbReference type="ARBA" id="ARBA00022519"/>
    </source>
</evidence>
<evidence type="ECO:0000313" key="10">
    <source>
        <dbReference type="EMBL" id="SHI72379.1"/>
    </source>
</evidence>
<feature type="transmembrane region" description="Helical" evidence="9">
    <location>
        <begin position="320"/>
        <end position="341"/>
    </location>
</feature>
<comment type="subcellular location">
    <subcellularLocation>
        <location evidence="1">Cell inner membrane</location>
        <topology evidence="1">Multi-pass membrane protein</topology>
    </subcellularLocation>
</comment>
<name>A0A1M6DH66_9CLOT</name>
<dbReference type="AlphaFoldDB" id="A0A1M6DH66"/>
<protein>
    <submittedName>
        <fullName evidence="10">Uncharacterized protein</fullName>
    </submittedName>
</protein>
<keyword evidence="4" id="KW-0997">Cell inner membrane</keyword>
<feature type="transmembrane region" description="Helical" evidence="9">
    <location>
        <begin position="69"/>
        <end position="87"/>
    </location>
</feature>
<gene>
    <name evidence="10" type="ORF">SAMN05444401_1465</name>
</gene>
<accession>A0A1M6DH66</accession>
<comment type="similarity">
    <text evidence="8">Belongs to the TsuA/YedE (TC 9.B.102) family.</text>
</comment>
<evidence type="ECO:0000256" key="6">
    <source>
        <dbReference type="ARBA" id="ARBA00022989"/>
    </source>
</evidence>